<comment type="caution">
    <text evidence="3">The sequence shown here is derived from an EMBL/GenBank/DDBJ whole genome shotgun (WGS) entry which is preliminary data.</text>
</comment>
<keyword evidence="4" id="KW-1185">Reference proteome</keyword>
<dbReference type="Gene3D" id="1.25.40.10">
    <property type="entry name" value="Tetratricopeptide repeat domain"/>
    <property type="match status" value="1"/>
</dbReference>
<organism evidence="3 4">
    <name type="scientific">Pelolinea submarina</name>
    <dbReference type="NCBI Taxonomy" id="913107"/>
    <lineage>
        <taxon>Bacteria</taxon>
        <taxon>Bacillati</taxon>
        <taxon>Chloroflexota</taxon>
        <taxon>Anaerolineae</taxon>
        <taxon>Anaerolineales</taxon>
        <taxon>Anaerolineaceae</taxon>
        <taxon>Pelolinea</taxon>
    </lineage>
</organism>
<dbReference type="SUPFAM" id="SSF48452">
    <property type="entry name" value="TPR-like"/>
    <property type="match status" value="1"/>
</dbReference>
<feature type="region of interest" description="Disordered" evidence="1">
    <location>
        <begin position="269"/>
        <end position="301"/>
    </location>
</feature>
<dbReference type="GO" id="GO:0008234">
    <property type="term" value="F:cysteine-type peptidase activity"/>
    <property type="evidence" value="ECO:0007669"/>
    <property type="project" value="InterPro"/>
</dbReference>
<dbReference type="GO" id="GO:0006508">
    <property type="term" value="P:proteolysis"/>
    <property type="evidence" value="ECO:0007669"/>
    <property type="project" value="InterPro"/>
</dbReference>
<dbReference type="Gene3D" id="3.40.50.1460">
    <property type="match status" value="1"/>
</dbReference>
<protein>
    <recommendedName>
        <fullName evidence="2">Gingipain domain-containing protein</fullName>
    </recommendedName>
</protein>
<proteinExistence type="predicted"/>
<reference evidence="3 4" key="1">
    <citation type="submission" date="2018-08" db="EMBL/GenBank/DDBJ databases">
        <title>Genomic Encyclopedia of Type Strains, Phase IV (KMG-IV): sequencing the most valuable type-strain genomes for metagenomic binning, comparative biology and taxonomic classification.</title>
        <authorList>
            <person name="Goeker M."/>
        </authorList>
    </citation>
    <scope>NUCLEOTIDE SEQUENCE [LARGE SCALE GENOMIC DNA]</scope>
    <source>
        <strain evidence="3 4">DSM 23923</strain>
    </source>
</reference>
<dbReference type="InterPro" id="IPR001769">
    <property type="entry name" value="Gingipain"/>
</dbReference>
<dbReference type="Proteomes" id="UP000256388">
    <property type="component" value="Unassembled WGS sequence"/>
</dbReference>
<sequence>MAAAITLGRVDFDKIIHAGIKTAEFSFLENLLDLWFEKYPKDISGRYQLAMVKHLKTEDQAAAKLLEELLVCDPEFIAAYELLIKLNIKENKKALNSAIHVLTGRMEDVSEIYPWAVTLRAVRQAIRKKEYAHSEKLLRKIISNEQENLLAVVEHCHLSSLVDESKTLLQLTEIYHKRWPNCIQVDLWRAKALFETGKEADAVSLLHACVGKDPAGLVADRMWGSGHEFTSLWPKTQSIDLSIQVPSSIAVALNWNQLNTGEIERTKNVPHRQSAYRPSHANRKATGADLPAHKASRKGGSSTPVYVILSTRLGLEAKYGSKTTDVLIQKMNELAAVVKQKANWDAMVFLPDDFSYTDPWGLTNISAVDPWKIKLALTDLDKALKEKSLMVGAVLIVGCHEVVPFHKLPNPTDDSDEEVLSDNPYATTSGNYLSPEWPVGRFPGEKGNDAGLVLEQLRHAIEFQKSTLNTTSFFSQAFSILTGRTSPSSIFRDLVKKPRDFGYSASVWRRSSMAAFRPIGTGSDLRVCPQFDSDTIDIDNLMKAKCAYFNLHGTATTPEWYGQRDYSEDDEGPDFPVAISADKVPSTSNNIDLVISEACYGGYIIDKTIDDSMALKLISIESQGLVASTCISYGSVYTPLIGADLFAFIMWKYTKDGSSFGEAFMQAKLGLIDVMTQRQGYLDGEDQKTLLSFVLFGDPLGYLEANVYLDKGVTRGEKRAEVKAISDQDGALTKVPRISKETAANLNEMMATYLPSLDSASMKVREHQVRIAKVIQSSGRGDSKSGGSEYALRTQVMYSQKTTVAHNVHEQFARVTLDEEGKVIKLAVSR</sequence>
<dbReference type="AlphaFoldDB" id="A0A347ZTG8"/>
<evidence type="ECO:0000313" key="3">
    <source>
        <dbReference type="EMBL" id="REG10826.1"/>
    </source>
</evidence>
<dbReference type="Pfam" id="PF01364">
    <property type="entry name" value="Peptidase_C25"/>
    <property type="match status" value="1"/>
</dbReference>
<accession>A0A347ZTG8</accession>
<feature type="domain" description="Gingipain" evidence="2">
    <location>
        <begin position="323"/>
        <end position="699"/>
    </location>
</feature>
<dbReference type="OrthoDB" id="139227at2"/>
<gene>
    <name evidence="3" type="ORF">DFR64_0693</name>
</gene>
<dbReference type="EMBL" id="QUMS01000001">
    <property type="protein sequence ID" value="REG10826.1"/>
    <property type="molecule type" value="Genomic_DNA"/>
</dbReference>
<evidence type="ECO:0000313" key="4">
    <source>
        <dbReference type="Proteomes" id="UP000256388"/>
    </source>
</evidence>
<evidence type="ECO:0000259" key="2">
    <source>
        <dbReference type="Pfam" id="PF01364"/>
    </source>
</evidence>
<evidence type="ECO:0000256" key="1">
    <source>
        <dbReference type="SAM" id="MobiDB-lite"/>
    </source>
</evidence>
<dbReference type="InterPro" id="IPR011990">
    <property type="entry name" value="TPR-like_helical_dom_sf"/>
</dbReference>
<dbReference type="RefSeq" id="WP_116223981.1">
    <property type="nucleotide sequence ID" value="NZ_AP018437.1"/>
</dbReference>
<name>A0A347ZTG8_9CHLR</name>